<evidence type="ECO:0000256" key="5">
    <source>
        <dbReference type="ARBA" id="ARBA00023128"/>
    </source>
</evidence>
<evidence type="ECO:0000256" key="6">
    <source>
        <dbReference type="ARBA" id="ARBA00023136"/>
    </source>
</evidence>
<dbReference type="OrthoDB" id="284292at2759"/>
<dbReference type="InterPro" id="IPR036714">
    <property type="entry name" value="SDH_sf"/>
</dbReference>
<dbReference type="InterPro" id="IPR005631">
    <property type="entry name" value="SDH"/>
</dbReference>
<evidence type="ECO:0000256" key="1">
    <source>
        <dbReference type="ARBA" id="ARBA00004141"/>
    </source>
</evidence>
<keyword evidence="4 9" id="KW-1133">Transmembrane helix</keyword>
<dbReference type="Pfam" id="PF10507">
    <property type="entry name" value="TMEM65"/>
    <property type="match status" value="1"/>
</dbReference>
<dbReference type="GO" id="GO:0006121">
    <property type="term" value="P:mitochondrial electron transport, succinate to ubiquinone"/>
    <property type="evidence" value="ECO:0007669"/>
    <property type="project" value="UniProtKB-UniRule"/>
</dbReference>
<protein>
    <recommendedName>
        <fullName evidence="8">Succinate dehydrogenase assembly factor 2, mitochondrial</fullName>
        <shortName evidence="8">SDH assembly factor 2</shortName>
        <shortName evidence="8">SDHAF2</shortName>
    </recommendedName>
</protein>
<dbReference type="GO" id="GO:0016020">
    <property type="term" value="C:membrane"/>
    <property type="evidence" value="ECO:0007669"/>
    <property type="project" value="UniProtKB-SubCell"/>
</dbReference>
<keyword evidence="5 8" id="KW-0496">Mitochondrion</keyword>
<comment type="subcellular location">
    <subcellularLocation>
        <location evidence="1">Membrane</location>
        <topology evidence="1">Multi-pass membrane protein</topology>
    </subcellularLocation>
    <subcellularLocation>
        <location evidence="2 8">Mitochondrion matrix</location>
    </subcellularLocation>
</comment>
<keyword evidence="7 8" id="KW-0143">Chaperone</keyword>
<dbReference type="EMBL" id="CAJNOJ010000043">
    <property type="protein sequence ID" value="CAF0938088.1"/>
    <property type="molecule type" value="Genomic_DNA"/>
</dbReference>
<dbReference type="AlphaFoldDB" id="A0A814C241"/>
<evidence type="ECO:0000256" key="2">
    <source>
        <dbReference type="ARBA" id="ARBA00004305"/>
    </source>
</evidence>
<evidence type="ECO:0000313" key="10">
    <source>
        <dbReference type="EMBL" id="CAF0938088.1"/>
    </source>
</evidence>
<comment type="function">
    <text evidence="8">Plays an essential role in the assembly of succinate dehydrogenase (SDH), an enzyme complex (also referred to as respiratory complex II) that is a component of both the tricarboxylic acid (TCA) cycle and the mitochondrial electron transport chain, and which couples the oxidation of succinate to fumarate with the reduction of ubiquinone (coenzyme Q) to ubiquinol. Required for flavinylation (covalent attachment of FAD) of the flavoprotein subunit of the SDH catalytic dimer.</text>
</comment>
<dbReference type="Proteomes" id="UP000663852">
    <property type="component" value="Unassembled WGS sequence"/>
</dbReference>
<proteinExistence type="inferred from homology"/>
<dbReference type="InterPro" id="IPR019537">
    <property type="entry name" value="TMEM65"/>
</dbReference>
<evidence type="ECO:0000256" key="4">
    <source>
        <dbReference type="ARBA" id="ARBA00022989"/>
    </source>
</evidence>
<evidence type="ECO:0000313" key="11">
    <source>
        <dbReference type="Proteomes" id="UP000663852"/>
    </source>
</evidence>
<keyword evidence="3 9" id="KW-0812">Transmembrane</keyword>
<dbReference type="PANTHER" id="PTHR21706:SF15">
    <property type="entry name" value="TRANSMEMBRANE PROTEIN 65"/>
    <property type="match status" value="1"/>
</dbReference>
<comment type="similarity">
    <text evidence="8">Belongs to the SDHAF2 family.</text>
</comment>
<evidence type="ECO:0000256" key="7">
    <source>
        <dbReference type="ARBA" id="ARBA00023186"/>
    </source>
</evidence>
<comment type="caution">
    <text evidence="10">The sequence shown here is derived from an EMBL/GenBank/DDBJ whole genome shotgun (WGS) entry which is preliminary data.</text>
</comment>
<dbReference type="GO" id="GO:0005759">
    <property type="term" value="C:mitochondrial matrix"/>
    <property type="evidence" value="ECO:0007669"/>
    <property type="project" value="UniProtKB-SubCell"/>
</dbReference>
<evidence type="ECO:0000256" key="8">
    <source>
        <dbReference type="HAMAP-Rule" id="MF_03057"/>
    </source>
</evidence>
<reference evidence="10" key="1">
    <citation type="submission" date="2021-02" db="EMBL/GenBank/DDBJ databases">
        <authorList>
            <person name="Nowell W R."/>
        </authorList>
    </citation>
    <scope>NUCLEOTIDE SEQUENCE</scope>
</reference>
<dbReference type="FunFam" id="1.10.150.250:FF:000002">
    <property type="entry name" value="Succinate dehydrogenase assembly factor 2, mitochondrial"/>
    <property type="match status" value="1"/>
</dbReference>
<feature type="transmembrane region" description="Helical" evidence="9">
    <location>
        <begin position="219"/>
        <end position="243"/>
    </location>
</feature>
<dbReference type="Pfam" id="PF03937">
    <property type="entry name" value="Sdh5"/>
    <property type="match status" value="1"/>
</dbReference>
<evidence type="ECO:0000256" key="9">
    <source>
        <dbReference type="SAM" id="Phobius"/>
    </source>
</evidence>
<evidence type="ECO:0000256" key="3">
    <source>
        <dbReference type="ARBA" id="ARBA00022692"/>
    </source>
</evidence>
<accession>A0A814C241</accession>
<dbReference type="PANTHER" id="PTHR21706">
    <property type="entry name" value="TRANSMEMBRANE PROTEIN 65"/>
    <property type="match status" value="1"/>
</dbReference>
<gene>
    <name evidence="10" type="ORF">EDS130_LOCUS11669</name>
</gene>
<sequence length="379" mass="42951">MTARLSLYTCWLPRTTSLQRIFIRSSFSDASETNPSSHRSASRFSLKIARFVFKKDRLEQSARLSTHAHYTKSETPGDIHELARDFILSLEPDHRRILSNELVQVEKLAIGTTAAVPILTSQLAVVFIETGLPYIGFGFVDNFVMIVAGETIETFLGAAFCLSTMAAAALGNAVSDVMGIGLADRIERTCGRFLSMFGINPPKLTTVQWSQRSVQVTQLMSKIICIFVGCILVFTLLVTMNFLRTVYCPIRSVGRTLIRQSHLESTSEQLPVWTQPKNEPLEVQRRRLLYQSRKRGMLENDLLLSNFASIHLPTMNAKDLDLYDKLINTPSNDWDLYYMAIGKIDTPEEYQHPVMDLLKDFVKNENKQIRIRQPDLVPV</sequence>
<dbReference type="InterPro" id="IPR028882">
    <property type="entry name" value="SDHAF2"/>
</dbReference>
<dbReference type="Gene3D" id="1.10.150.250">
    <property type="entry name" value="Flavinator of succinate dehydrogenase"/>
    <property type="match status" value="1"/>
</dbReference>
<dbReference type="HAMAP" id="MF_03057">
    <property type="entry name" value="SDHAF2"/>
    <property type="match status" value="1"/>
</dbReference>
<comment type="subunit">
    <text evidence="8">Interacts with the flavoprotein subunit within the SDH catalytic dimer.</text>
</comment>
<name>A0A814C241_ADIRI</name>
<organism evidence="10 11">
    <name type="scientific">Adineta ricciae</name>
    <name type="common">Rotifer</name>
    <dbReference type="NCBI Taxonomy" id="249248"/>
    <lineage>
        <taxon>Eukaryota</taxon>
        <taxon>Metazoa</taxon>
        <taxon>Spiralia</taxon>
        <taxon>Gnathifera</taxon>
        <taxon>Rotifera</taxon>
        <taxon>Eurotatoria</taxon>
        <taxon>Bdelloidea</taxon>
        <taxon>Adinetida</taxon>
        <taxon>Adinetidae</taxon>
        <taxon>Adineta</taxon>
    </lineage>
</organism>
<dbReference type="SUPFAM" id="SSF109910">
    <property type="entry name" value="YgfY-like"/>
    <property type="match status" value="1"/>
</dbReference>
<keyword evidence="6 9" id="KW-0472">Membrane</keyword>